<dbReference type="AlphaFoldDB" id="A0A916EKL6"/>
<dbReference type="EMBL" id="CAGKOT010000102">
    <property type="protein sequence ID" value="CAB5395715.1"/>
    <property type="molecule type" value="Genomic_DNA"/>
</dbReference>
<proteinExistence type="predicted"/>
<dbReference type="Proteomes" id="UP000684084">
    <property type="component" value="Unassembled WGS sequence"/>
</dbReference>
<sequence>MPRLRIPSINTKKRTWKKEKQITWHFKLTKQLIQYANIGFRISGVRNRIDQRYLRGLDNTNYLSSHDPCSDKGKNSAKDRNKVILDPSSQFLFWLVDGH</sequence>
<protein>
    <submittedName>
        <fullName evidence="1">Uncharacterized protein</fullName>
    </submittedName>
</protein>
<gene>
    <name evidence="1" type="ORF">CHRIB12_LOCUS23984</name>
</gene>
<evidence type="ECO:0000313" key="1">
    <source>
        <dbReference type="EMBL" id="CAB5395715.1"/>
    </source>
</evidence>
<accession>A0A916EKL6</accession>
<evidence type="ECO:0000313" key="2">
    <source>
        <dbReference type="Proteomes" id="UP000684084"/>
    </source>
</evidence>
<comment type="caution">
    <text evidence="1">The sequence shown here is derived from an EMBL/GenBank/DDBJ whole genome shotgun (WGS) entry which is preliminary data.</text>
</comment>
<reference evidence="1" key="1">
    <citation type="submission" date="2020-05" db="EMBL/GenBank/DDBJ databases">
        <authorList>
            <person name="Rincon C."/>
            <person name="Sanders R I."/>
            <person name="Robbins C."/>
            <person name="Chaturvedi A."/>
        </authorList>
    </citation>
    <scope>NUCLEOTIDE SEQUENCE</scope>
    <source>
        <strain evidence="1">CHB12</strain>
    </source>
</reference>
<organism evidence="1 2">
    <name type="scientific">Rhizophagus irregularis</name>
    <dbReference type="NCBI Taxonomy" id="588596"/>
    <lineage>
        <taxon>Eukaryota</taxon>
        <taxon>Fungi</taxon>
        <taxon>Fungi incertae sedis</taxon>
        <taxon>Mucoromycota</taxon>
        <taxon>Glomeromycotina</taxon>
        <taxon>Glomeromycetes</taxon>
        <taxon>Glomerales</taxon>
        <taxon>Glomeraceae</taxon>
        <taxon>Rhizophagus</taxon>
    </lineage>
</organism>
<name>A0A916EKL6_9GLOM</name>
<dbReference type="OrthoDB" id="10407333at2759"/>